<keyword evidence="1" id="KW-0479">Metal-binding</keyword>
<feature type="domain" description="PHD-type" evidence="6">
    <location>
        <begin position="143"/>
        <end position="194"/>
    </location>
</feature>
<name>A0AAE0CCS3_9CHLO</name>
<evidence type="ECO:0000256" key="4">
    <source>
        <dbReference type="PROSITE-ProRule" id="PRU00146"/>
    </source>
</evidence>
<dbReference type="EMBL" id="LGRX02025781">
    <property type="protein sequence ID" value="KAK3251849.1"/>
    <property type="molecule type" value="Genomic_DNA"/>
</dbReference>
<dbReference type="Pfam" id="PF01426">
    <property type="entry name" value="BAH"/>
    <property type="match status" value="1"/>
</dbReference>
<sequence>MASKGKAKSSPKTTEKNLSSFKQGGETFKPQDTVLMRSPVAGAADFVAKIEKVQRSPTQGIKVNVSWFYRPEEANGGRKGFHGERELFSSDHTDWCDAGAINGRCKVHSLHEYQNLKQITGSDYFNRFSYKARTGRFRPDRVPVYCCCEMPYNPDKFMVECEQCAEWYHPECLQLKQSAVEKGGSFVCKKCLDVSKQEMAGVSKSGKRKGRD</sequence>
<dbReference type="InterPro" id="IPR043151">
    <property type="entry name" value="BAH_sf"/>
</dbReference>
<keyword evidence="2 4" id="KW-0863">Zinc-finger</keyword>
<dbReference type="InterPro" id="IPR011011">
    <property type="entry name" value="Znf_FYVE_PHD"/>
</dbReference>
<evidence type="ECO:0000256" key="2">
    <source>
        <dbReference type="ARBA" id="ARBA00022771"/>
    </source>
</evidence>
<evidence type="ECO:0000256" key="1">
    <source>
        <dbReference type="ARBA" id="ARBA00022723"/>
    </source>
</evidence>
<dbReference type="InterPro" id="IPR019786">
    <property type="entry name" value="Zinc_finger_PHD-type_CS"/>
</dbReference>
<organism evidence="8 9">
    <name type="scientific">Cymbomonas tetramitiformis</name>
    <dbReference type="NCBI Taxonomy" id="36881"/>
    <lineage>
        <taxon>Eukaryota</taxon>
        <taxon>Viridiplantae</taxon>
        <taxon>Chlorophyta</taxon>
        <taxon>Pyramimonadophyceae</taxon>
        <taxon>Pyramimonadales</taxon>
        <taxon>Pyramimonadaceae</taxon>
        <taxon>Cymbomonas</taxon>
    </lineage>
</organism>
<proteinExistence type="predicted"/>
<feature type="region of interest" description="Disordered" evidence="5">
    <location>
        <begin position="1"/>
        <end position="32"/>
    </location>
</feature>
<dbReference type="PROSITE" id="PS01359">
    <property type="entry name" value="ZF_PHD_1"/>
    <property type="match status" value="1"/>
</dbReference>
<keyword evidence="9" id="KW-1185">Reference proteome</keyword>
<dbReference type="PROSITE" id="PS50016">
    <property type="entry name" value="ZF_PHD_2"/>
    <property type="match status" value="1"/>
</dbReference>
<evidence type="ECO:0000256" key="5">
    <source>
        <dbReference type="SAM" id="MobiDB-lite"/>
    </source>
</evidence>
<evidence type="ECO:0000259" key="7">
    <source>
        <dbReference type="PROSITE" id="PS51038"/>
    </source>
</evidence>
<evidence type="ECO:0000313" key="9">
    <source>
        <dbReference type="Proteomes" id="UP001190700"/>
    </source>
</evidence>
<feature type="compositionally biased region" description="Polar residues" evidence="5">
    <location>
        <begin position="10"/>
        <end position="22"/>
    </location>
</feature>
<evidence type="ECO:0000259" key="6">
    <source>
        <dbReference type="PROSITE" id="PS50016"/>
    </source>
</evidence>
<dbReference type="InterPro" id="IPR019787">
    <property type="entry name" value="Znf_PHD-finger"/>
</dbReference>
<accession>A0AAE0CCS3</accession>
<dbReference type="PANTHER" id="PTHR46364">
    <property type="entry name" value="OS08G0421900 PROTEIN"/>
    <property type="match status" value="1"/>
</dbReference>
<dbReference type="Gene3D" id="2.30.30.490">
    <property type="match status" value="1"/>
</dbReference>
<dbReference type="InterPro" id="IPR013083">
    <property type="entry name" value="Znf_RING/FYVE/PHD"/>
</dbReference>
<protein>
    <submittedName>
        <fullName evidence="8">Uncharacterized protein</fullName>
    </submittedName>
</protein>
<dbReference type="SUPFAM" id="SSF57903">
    <property type="entry name" value="FYVE/PHD zinc finger"/>
    <property type="match status" value="1"/>
</dbReference>
<dbReference type="SMART" id="SM00249">
    <property type="entry name" value="PHD"/>
    <property type="match status" value="1"/>
</dbReference>
<dbReference type="SMART" id="SM00439">
    <property type="entry name" value="BAH"/>
    <property type="match status" value="1"/>
</dbReference>
<dbReference type="AlphaFoldDB" id="A0AAE0CCS3"/>
<dbReference type="Gene3D" id="3.30.40.10">
    <property type="entry name" value="Zinc/RING finger domain, C3HC4 (zinc finger)"/>
    <property type="match status" value="1"/>
</dbReference>
<feature type="domain" description="BAH" evidence="7">
    <location>
        <begin position="26"/>
        <end position="141"/>
    </location>
</feature>
<gene>
    <name evidence="8" type="ORF">CYMTET_38829</name>
</gene>
<evidence type="ECO:0000313" key="8">
    <source>
        <dbReference type="EMBL" id="KAK3251849.1"/>
    </source>
</evidence>
<dbReference type="GO" id="GO:0003682">
    <property type="term" value="F:chromatin binding"/>
    <property type="evidence" value="ECO:0007669"/>
    <property type="project" value="InterPro"/>
</dbReference>
<dbReference type="PROSITE" id="PS51038">
    <property type="entry name" value="BAH"/>
    <property type="match status" value="1"/>
</dbReference>
<dbReference type="InterPro" id="IPR001965">
    <property type="entry name" value="Znf_PHD"/>
</dbReference>
<dbReference type="Proteomes" id="UP001190700">
    <property type="component" value="Unassembled WGS sequence"/>
</dbReference>
<reference evidence="8 9" key="1">
    <citation type="journal article" date="2015" name="Genome Biol. Evol.">
        <title>Comparative Genomics of a Bacterivorous Green Alga Reveals Evolutionary Causalities and Consequences of Phago-Mixotrophic Mode of Nutrition.</title>
        <authorList>
            <person name="Burns J.A."/>
            <person name="Paasch A."/>
            <person name="Narechania A."/>
            <person name="Kim E."/>
        </authorList>
    </citation>
    <scope>NUCLEOTIDE SEQUENCE [LARGE SCALE GENOMIC DNA]</scope>
    <source>
        <strain evidence="8 9">PLY_AMNH</strain>
    </source>
</reference>
<evidence type="ECO:0000256" key="3">
    <source>
        <dbReference type="ARBA" id="ARBA00022833"/>
    </source>
</evidence>
<comment type="caution">
    <text evidence="8">The sequence shown here is derived from an EMBL/GenBank/DDBJ whole genome shotgun (WGS) entry which is preliminary data.</text>
</comment>
<dbReference type="Pfam" id="PF00628">
    <property type="entry name" value="PHD"/>
    <property type="match status" value="1"/>
</dbReference>
<dbReference type="GO" id="GO:0008270">
    <property type="term" value="F:zinc ion binding"/>
    <property type="evidence" value="ECO:0007669"/>
    <property type="project" value="UniProtKB-KW"/>
</dbReference>
<keyword evidence="3" id="KW-0862">Zinc</keyword>
<dbReference type="InterPro" id="IPR001025">
    <property type="entry name" value="BAH_dom"/>
</dbReference>